<evidence type="ECO:0000313" key="4">
    <source>
        <dbReference type="EMBL" id="NYH77290.1"/>
    </source>
</evidence>
<sequence length="543" mass="59778">MTSTADNAAPTGDSTLSARDLQLPACGWDPGQRRAVLELLTDRLDAKHRLMFGEHDERRGEHSHELAPLLRHPLSYAHDPFEETPITPYTRLFEQAVLDHLARLWKAPPRSDDPSAAAPYWGYVTTMGATEGALYALWVAREYLSGKTLATDSGEHGPCPVWVQDTLPTENPNAYTPVAFHSAETHYSVTKALRMLGIPTCYEMGTHHHPNTNPLSPGAPWPHEVPCQDGPEGPGSVDVDALRKLVEFFAARGHPVLIHLNCGTMIKGAYDDVERVSSELLPMLREHGLYRREIQCGRDENGTEVTAQRSGYWINIDGSLGAMRVPFLRRAAQQGLVQDSGAVPRCDFTIPGVSSIVTSAHKHIGSPLPAGIVMTRNDPHPSAPGQPDAITRGDTLFGGSRNALAPISLWNFLAAHSEQHHIDTVADELRTAQELHRELASLDTEWGARRGPWSQSVWFRKPPQDIVDDFFLPTFTVHRNGLVHEYAYVHVMSHSTRAHLHALLARMAKTAPSAPTPAPTPTSLPNTEGLRNLGVIPTDRRCP</sequence>
<comment type="caution">
    <text evidence="4">The sequence shown here is derived from an EMBL/GenBank/DDBJ whole genome shotgun (WGS) entry which is preliminary data.</text>
</comment>
<keyword evidence="5" id="KW-1185">Reference proteome</keyword>
<accession>A0A852YT58</accession>
<dbReference type="InterPro" id="IPR021115">
    <property type="entry name" value="Pyridoxal-P_BS"/>
</dbReference>
<dbReference type="EC" id="4.1.1.22" evidence="4"/>
<dbReference type="PANTHER" id="PTHR46101:SF18">
    <property type="entry name" value="HISTIDINE DECARBOXYLASE"/>
    <property type="match status" value="1"/>
</dbReference>
<dbReference type="GO" id="GO:0004398">
    <property type="term" value="F:histidine decarboxylase activity"/>
    <property type="evidence" value="ECO:0007669"/>
    <property type="project" value="UniProtKB-EC"/>
</dbReference>
<dbReference type="InterPro" id="IPR015424">
    <property type="entry name" value="PyrdxlP-dep_Trfase"/>
</dbReference>
<evidence type="ECO:0000256" key="1">
    <source>
        <dbReference type="ARBA" id="ARBA00009533"/>
    </source>
</evidence>
<evidence type="ECO:0000256" key="2">
    <source>
        <dbReference type="ARBA" id="ARBA00022793"/>
    </source>
</evidence>
<dbReference type="Gene3D" id="3.40.640.10">
    <property type="entry name" value="Type I PLP-dependent aspartate aminotransferase-like (Major domain)"/>
    <property type="match status" value="1"/>
</dbReference>
<organism evidence="4 5">
    <name type="scientific">Actinopolyspora biskrensis</name>
    <dbReference type="NCBI Taxonomy" id="1470178"/>
    <lineage>
        <taxon>Bacteria</taxon>
        <taxon>Bacillati</taxon>
        <taxon>Actinomycetota</taxon>
        <taxon>Actinomycetes</taxon>
        <taxon>Actinopolysporales</taxon>
        <taxon>Actinopolysporaceae</taxon>
        <taxon>Actinopolyspora</taxon>
    </lineage>
</organism>
<dbReference type="EMBL" id="JACBYW010000001">
    <property type="protein sequence ID" value="NYH77290.1"/>
    <property type="molecule type" value="Genomic_DNA"/>
</dbReference>
<dbReference type="AlphaFoldDB" id="A0A852YT58"/>
<protein>
    <submittedName>
        <fullName evidence="4">Histidine decarboxylase</fullName>
        <ecNumber evidence="4">4.1.1.22</ecNumber>
    </submittedName>
</protein>
<evidence type="ECO:0000256" key="3">
    <source>
        <dbReference type="SAM" id="MobiDB-lite"/>
    </source>
</evidence>
<evidence type="ECO:0000313" key="5">
    <source>
        <dbReference type="Proteomes" id="UP000548304"/>
    </source>
</evidence>
<dbReference type="InterPro" id="IPR015421">
    <property type="entry name" value="PyrdxlP-dep_Trfase_major"/>
</dbReference>
<dbReference type="InterPro" id="IPR051151">
    <property type="entry name" value="Group_II_Decarboxylase"/>
</dbReference>
<proteinExistence type="inferred from homology"/>
<dbReference type="PROSITE" id="PS00392">
    <property type="entry name" value="DDC_GAD_HDC_YDC"/>
    <property type="match status" value="1"/>
</dbReference>
<comment type="similarity">
    <text evidence="1">Belongs to the group II decarboxylase family.</text>
</comment>
<gene>
    <name evidence="4" type="ORF">FHR84_000604</name>
</gene>
<keyword evidence="4" id="KW-0456">Lyase</keyword>
<keyword evidence="2" id="KW-0210">Decarboxylase</keyword>
<dbReference type="RefSeq" id="WP_179533855.1">
    <property type="nucleotide sequence ID" value="NZ_JACBYW010000001.1"/>
</dbReference>
<dbReference type="PANTHER" id="PTHR46101">
    <property type="match status" value="1"/>
</dbReference>
<feature type="region of interest" description="Disordered" evidence="3">
    <location>
        <begin position="510"/>
        <end position="543"/>
    </location>
</feature>
<dbReference type="Proteomes" id="UP000548304">
    <property type="component" value="Unassembled WGS sequence"/>
</dbReference>
<name>A0A852YT58_9ACTN</name>
<dbReference type="SUPFAM" id="SSF53383">
    <property type="entry name" value="PLP-dependent transferases"/>
    <property type="match status" value="1"/>
</dbReference>
<reference evidence="4 5" key="1">
    <citation type="submission" date="2020-07" db="EMBL/GenBank/DDBJ databases">
        <title>Genomic Encyclopedia of Type Strains, Phase III (KMG-III): the genomes of soil and plant-associated and newly described type strains.</title>
        <authorList>
            <person name="Whitman W."/>
        </authorList>
    </citation>
    <scope>NUCLEOTIDE SEQUENCE [LARGE SCALE GENOMIC DNA]</scope>
    <source>
        <strain evidence="4 5">CECT 8576</strain>
    </source>
</reference>